<evidence type="ECO:0000259" key="3">
    <source>
        <dbReference type="PROSITE" id="PS50977"/>
    </source>
</evidence>
<reference evidence="5 7" key="2">
    <citation type="journal article" date="2014" name="Int. J. Syst. Evol. Microbiol.">
        <title>Complete genome sequence of Corynebacterium casei LMG S-19264T (=DSM 44701T), isolated from a smear-ripened cheese.</title>
        <authorList>
            <consortium name="US DOE Joint Genome Institute (JGI-PGF)"/>
            <person name="Walter F."/>
            <person name="Albersmeier A."/>
            <person name="Kalinowski J."/>
            <person name="Ruckert C."/>
        </authorList>
    </citation>
    <scope>NUCLEOTIDE SEQUENCE [LARGE SCALE GENOMIC DNA]</scope>
    <source>
        <strain evidence="5 7">CCM 8635</strain>
    </source>
</reference>
<accession>N9PZS0</accession>
<organism evidence="4 6">
    <name type="scientific">Acinetobacter courvalinii</name>
    <dbReference type="NCBI Taxonomy" id="280147"/>
    <lineage>
        <taxon>Bacteria</taxon>
        <taxon>Pseudomonadati</taxon>
        <taxon>Pseudomonadota</taxon>
        <taxon>Gammaproteobacteria</taxon>
        <taxon>Moraxellales</taxon>
        <taxon>Moraxellaceae</taxon>
        <taxon>Acinetobacter</taxon>
    </lineage>
</organism>
<dbReference type="EMBL" id="BMDA01000001">
    <property type="protein sequence ID" value="GGH32974.1"/>
    <property type="molecule type" value="Genomic_DNA"/>
</dbReference>
<dbReference type="Proteomes" id="UP000013200">
    <property type="component" value="Unassembled WGS sequence"/>
</dbReference>
<dbReference type="STRING" id="1217698.F888_01850"/>
<name>N9PZS0_9GAMM</name>
<dbReference type="Gene3D" id="1.10.357.10">
    <property type="entry name" value="Tetracycline Repressor, domain 2"/>
    <property type="match status" value="1"/>
</dbReference>
<dbReference type="InterPro" id="IPR036271">
    <property type="entry name" value="Tet_transcr_reg_TetR-rel_C_sf"/>
</dbReference>
<dbReference type="InterPro" id="IPR009057">
    <property type="entry name" value="Homeodomain-like_sf"/>
</dbReference>
<dbReference type="Proteomes" id="UP000652691">
    <property type="component" value="Unassembled WGS sequence"/>
</dbReference>
<feature type="domain" description="HTH tetR-type" evidence="3">
    <location>
        <begin position="7"/>
        <end position="67"/>
    </location>
</feature>
<sequence>MAYLNREQRREMILQAAMQVALNEGFSAMTVRRIATEAQTSTGQVHHHFASSSHLKAEAFIKLMQQLDEIENQVSTANALQRLSLLLGCENIEQIQPYLRLWNEAEVLIDQDEEIKRAYNIAMQDWHLSIVNMINEGQAQGEFHFESNSHDIAWRLIAFVCGLEGIYKLGLNGLNEIDFKRHTEAMIQAELFKTKMSKQ</sequence>
<reference evidence="4 6" key="1">
    <citation type="submission" date="2013-02" db="EMBL/GenBank/DDBJ databases">
        <title>The Genome Sequence of Acinetobacter sp. NIPH 3623.</title>
        <authorList>
            <consortium name="The Broad Institute Genome Sequencing Platform"/>
            <consortium name="The Broad Institute Genome Sequencing Center for Infectious Disease"/>
            <person name="Cerqueira G."/>
            <person name="Feldgarden M."/>
            <person name="Courvalin P."/>
            <person name="Perichon B."/>
            <person name="Grillot-Courvalin C."/>
            <person name="Clermont D."/>
            <person name="Rocha E."/>
            <person name="Yoon E.-J."/>
            <person name="Nemec A."/>
            <person name="Walker B."/>
            <person name="Young S.K."/>
            <person name="Zeng Q."/>
            <person name="Gargeya S."/>
            <person name="Fitzgerald M."/>
            <person name="Haas B."/>
            <person name="Abouelleil A."/>
            <person name="Alvarado L."/>
            <person name="Arachchi H.M."/>
            <person name="Berlin A.M."/>
            <person name="Chapman S.B."/>
            <person name="Dewar J."/>
            <person name="Goldberg J."/>
            <person name="Griggs A."/>
            <person name="Gujja S."/>
            <person name="Hansen M."/>
            <person name="Howarth C."/>
            <person name="Imamovic A."/>
            <person name="Larimer J."/>
            <person name="McCowan C."/>
            <person name="Murphy C."/>
            <person name="Neiman D."/>
            <person name="Pearson M."/>
            <person name="Priest M."/>
            <person name="Roberts A."/>
            <person name="Saif S."/>
            <person name="Shea T."/>
            <person name="Sisk P."/>
            <person name="Sykes S."/>
            <person name="Wortman J."/>
            <person name="Nusbaum C."/>
            <person name="Birren B."/>
        </authorList>
    </citation>
    <scope>NUCLEOTIDE SEQUENCE [LARGE SCALE GENOMIC DNA]</scope>
    <source>
        <strain evidence="4 6">NIPH 3623</strain>
    </source>
</reference>
<dbReference type="Pfam" id="PF00440">
    <property type="entry name" value="TetR_N"/>
    <property type="match status" value="1"/>
</dbReference>
<evidence type="ECO:0000256" key="1">
    <source>
        <dbReference type="ARBA" id="ARBA00023125"/>
    </source>
</evidence>
<dbReference type="RefSeq" id="WP_005285036.1">
    <property type="nucleotide sequence ID" value="NZ_BMDA01000001.1"/>
</dbReference>
<dbReference type="GeneID" id="80104026"/>
<dbReference type="GO" id="GO:0003700">
    <property type="term" value="F:DNA-binding transcription factor activity"/>
    <property type="evidence" value="ECO:0007669"/>
    <property type="project" value="TreeGrafter"/>
</dbReference>
<evidence type="ECO:0000313" key="5">
    <source>
        <dbReference type="EMBL" id="GGH32974.1"/>
    </source>
</evidence>
<dbReference type="InterPro" id="IPR001647">
    <property type="entry name" value="HTH_TetR"/>
</dbReference>
<protein>
    <submittedName>
        <fullName evidence="5">TetR family transcriptional regulator</fullName>
    </submittedName>
</protein>
<dbReference type="PATRIC" id="fig|1217698.3.peg.1797"/>
<evidence type="ECO:0000313" key="7">
    <source>
        <dbReference type="Proteomes" id="UP000652691"/>
    </source>
</evidence>
<dbReference type="PANTHER" id="PTHR30055:SF223">
    <property type="entry name" value="HTH-TYPE TRANSCRIPTIONAL REGULATOR UIDR"/>
    <property type="match status" value="1"/>
</dbReference>
<dbReference type="InterPro" id="IPR050109">
    <property type="entry name" value="HTH-type_TetR-like_transc_reg"/>
</dbReference>
<dbReference type="PANTHER" id="PTHR30055">
    <property type="entry name" value="HTH-TYPE TRANSCRIPTIONAL REGULATOR RUTR"/>
    <property type="match status" value="1"/>
</dbReference>
<dbReference type="SUPFAM" id="SSF48498">
    <property type="entry name" value="Tetracyclin repressor-like, C-terminal domain"/>
    <property type="match status" value="1"/>
</dbReference>
<gene>
    <name evidence="4" type="ORF">F888_01850</name>
    <name evidence="5" type="ORF">GCM10007354_14580</name>
</gene>
<evidence type="ECO:0000313" key="6">
    <source>
        <dbReference type="Proteomes" id="UP000013200"/>
    </source>
</evidence>
<comment type="caution">
    <text evidence="4">The sequence shown here is derived from an EMBL/GenBank/DDBJ whole genome shotgun (WGS) entry which is preliminary data.</text>
</comment>
<dbReference type="HOGENOM" id="CLU_069356_15_3_6"/>
<dbReference type="AlphaFoldDB" id="N9PZS0"/>
<evidence type="ECO:0000313" key="4">
    <source>
        <dbReference type="EMBL" id="ENX38979.1"/>
    </source>
</evidence>
<dbReference type="GO" id="GO:0000976">
    <property type="term" value="F:transcription cis-regulatory region binding"/>
    <property type="evidence" value="ECO:0007669"/>
    <property type="project" value="TreeGrafter"/>
</dbReference>
<feature type="DNA-binding region" description="H-T-H motif" evidence="2">
    <location>
        <begin position="30"/>
        <end position="49"/>
    </location>
</feature>
<reference evidence="5" key="3">
    <citation type="submission" date="2024-03" db="EMBL/GenBank/DDBJ databases">
        <authorList>
            <person name="Sun Q."/>
            <person name="Sedlacek I."/>
        </authorList>
    </citation>
    <scope>NUCLEOTIDE SEQUENCE</scope>
    <source>
        <strain evidence="5">CCM 8635</strain>
    </source>
</reference>
<evidence type="ECO:0000256" key="2">
    <source>
        <dbReference type="PROSITE-ProRule" id="PRU00335"/>
    </source>
</evidence>
<keyword evidence="6" id="KW-1185">Reference proteome</keyword>
<dbReference type="SUPFAM" id="SSF46689">
    <property type="entry name" value="Homeodomain-like"/>
    <property type="match status" value="1"/>
</dbReference>
<dbReference type="PROSITE" id="PS50977">
    <property type="entry name" value="HTH_TETR_2"/>
    <property type="match status" value="1"/>
</dbReference>
<keyword evidence="1 2" id="KW-0238">DNA-binding</keyword>
<dbReference type="EMBL" id="APSA01000005">
    <property type="protein sequence ID" value="ENX38979.1"/>
    <property type="molecule type" value="Genomic_DNA"/>
</dbReference>
<proteinExistence type="predicted"/>
<dbReference type="NCBIfam" id="NF011572">
    <property type="entry name" value="PRK14996.1"/>
    <property type="match status" value="1"/>
</dbReference>